<name>T1K8W8_TETUR</name>
<keyword evidence="14" id="KW-1185">Reference proteome</keyword>
<dbReference type="GO" id="GO:0047115">
    <property type="term" value="F:trans-1,2-dihydrobenzene-1,2-diol dehydrogenase activity"/>
    <property type="evidence" value="ECO:0007669"/>
    <property type="project" value="UniProtKB-EC"/>
</dbReference>
<dbReference type="InterPro" id="IPR000683">
    <property type="entry name" value="Gfo/Idh/MocA-like_OxRdtase_N"/>
</dbReference>
<evidence type="ECO:0000256" key="7">
    <source>
        <dbReference type="ARBA" id="ARBA00042988"/>
    </source>
</evidence>
<dbReference type="STRING" id="32264.T1K8W8"/>
<dbReference type="SUPFAM" id="SSF51735">
    <property type="entry name" value="NAD(P)-binding Rossmann-fold domains"/>
    <property type="match status" value="1"/>
</dbReference>
<evidence type="ECO:0000256" key="6">
    <source>
        <dbReference type="ARBA" id="ARBA00042926"/>
    </source>
</evidence>
<comment type="catalytic activity">
    <reaction evidence="9">
        <text>(1R,2R)-1,2-dihydrobenzene-1,2-diol + NADP(+) = catechol + NADPH + H(+)</text>
        <dbReference type="Rhea" id="RHEA:16729"/>
        <dbReference type="ChEBI" id="CHEBI:10702"/>
        <dbReference type="ChEBI" id="CHEBI:15378"/>
        <dbReference type="ChEBI" id="CHEBI:18135"/>
        <dbReference type="ChEBI" id="CHEBI:57783"/>
        <dbReference type="ChEBI" id="CHEBI:58349"/>
        <dbReference type="EC" id="1.3.1.20"/>
    </reaction>
</comment>
<organism evidence="13 14">
    <name type="scientific">Tetranychus urticae</name>
    <name type="common">Two-spotted spider mite</name>
    <dbReference type="NCBI Taxonomy" id="32264"/>
    <lineage>
        <taxon>Eukaryota</taxon>
        <taxon>Metazoa</taxon>
        <taxon>Ecdysozoa</taxon>
        <taxon>Arthropoda</taxon>
        <taxon>Chelicerata</taxon>
        <taxon>Arachnida</taxon>
        <taxon>Acari</taxon>
        <taxon>Acariformes</taxon>
        <taxon>Trombidiformes</taxon>
        <taxon>Prostigmata</taxon>
        <taxon>Eleutherengona</taxon>
        <taxon>Raphignathae</taxon>
        <taxon>Tetranychoidea</taxon>
        <taxon>Tetranychidae</taxon>
        <taxon>Tetranychus</taxon>
    </lineage>
</organism>
<dbReference type="EnsemblMetazoa" id="tetur07g02860.1">
    <property type="protein sequence ID" value="tetur07g02860.1"/>
    <property type="gene ID" value="tetur07g02860"/>
</dbReference>
<dbReference type="GO" id="GO:0047837">
    <property type="term" value="F:D-xylose 1-dehydrogenase (NADP+) activity"/>
    <property type="evidence" value="ECO:0007669"/>
    <property type="project" value="UniProtKB-EC"/>
</dbReference>
<dbReference type="PANTHER" id="PTHR22604:SF105">
    <property type="entry name" value="TRANS-1,2-DIHYDROBENZENE-1,2-DIOL DEHYDROGENASE"/>
    <property type="match status" value="1"/>
</dbReference>
<dbReference type="HOGENOM" id="CLU_023194_7_2_1"/>
<evidence type="ECO:0000259" key="12">
    <source>
        <dbReference type="Pfam" id="PF22725"/>
    </source>
</evidence>
<evidence type="ECO:0000313" key="13">
    <source>
        <dbReference type="EnsemblMetazoa" id="tetur07g02860.1"/>
    </source>
</evidence>
<evidence type="ECO:0000259" key="11">
    <source>
        <dbReference type="Pfam" id="PF01408"/>
    </source>
</evidence>
<comment type="similarity">
    <text evidence="1">Belongs to the Gfo/Idh/MocA family.</text>
</comment>
<evidence type="ECO:0000256" key="9">
    <source>
        <dbReference type="ARBA" id="ARBA00047423"/>
    </source>
</evidence>
<dbReference type="InterPro" id="IPR050984">
    <property type="entry name" value="Gfo/Idh/MocA_domain"/>
</dbReference>
<dbReference type="InterPro" id="IPR055170">
    <property type="entry name" value="GFO_IDH_MocA-like_dom"/>
</dbReference>
<evidence type="ECO:0000256" key="2">
    <source>
        <dbReference type="ARBA" id="ARBA00023002"/>
    </source>
</evidence>
<dbReference type="OrthoDB" id="2129491at2759"/>
<feature type="domain" description="GFO/IDH/MocA-like oxidoreductase" evidence="12">
    <location>
        <begin position="137"/>
        <end position="247"/>
    </location>
</feature>
<evidence type="ECO:0000256" key="4">
    <source>
        <dbReference type="ARBA" id="ARBA00038984"/>
    </source>
</evidence>
<comment type="catalytic activity">
    <reaction evidence="10">
        <text>D-xylose + NADP(+) = D-xylono-1,5-lactone + NADPH + H(+)</text>
        <dbReference type="Rhea" id="RHEA:22000"/>
        <dbReference type="ChEBI" id="CHEBI:15378"/>
        <dbReference type="ChEBI" id="CHEBI:15867"/>
        <dbReference type="ChEBI" id="CHEBI:53455"/>
        <dbReference type="ChEBI" id="CHEBI:57783"/>
        <dbReference type="ChEBI" id="CHEBI:58349"/>
        <dbReference type="EC" id="1.1.1.179"/>
    </reaction>
</comment>
<dbReference type="AlphaFoldDB" id="T1K8W8"/>
<evidence type="ECO:0000256" key="10">
    <source>
        <dbReference type="ARBA" id="ARBA00049233"/>
    </source>
</evidence>
<dbReference type="InterPro" id="IPR036291">
    <property type="entry name" value="NAD(P)-bd_dom_sf"/>
</dbReference>
<reference evidence="13" key="2">
    <citation type="submission" date="2015-06" db="UniProtKB">
        <authorList>
            <consortium name="EnsemblMetazoa"/>
        </authorList>
    </citation>
    <scope>IDENTIFICATION</scope>
</reference>
<reference evidence="14" key="1">
    <citation type="submission" date="2011-08" db="EMBL/GenBank/DDBJ databases">
        <authorList>
            <person name="Rombauts S."/>
        </authorList>
    </citation>
    <scope>NUCLEOTIDE SEQUENCE</scope>
    <source>
        <strain evidence="14">London</strain>
    </source>
</reference>
<dbReference type="Gene3D" id="3.30.360.10">
    <property type="entry name" value="Dihydrodipicolinate Reductase, domain 2"/>
    <property type="match status" value="1"/>
</dbReference>
<evidence type="ECO:0000256" key="3">
    <source>
        <dbReference type="ARBA" id="ARBA00038853"/>
    </source>
</evidence>
<accession>T1K8W8</accession>
<evidence type="ECO:0000256" key="1">
    <source>
        <dbReference type="ARBA" id="ARBA00010928"/>
    </source>
</evidence>
<dbReference type="eggNOG" id="KOG2741">
    <property type="taxonomic scope" value="Eukaryota"/>
</dbReference>
<dbReference type="KEGG" id="tut:107361962"/>
<dbReference type="EC" id="1.1.1.179" evidence="4"/>
<dbReference type="EC" id="1.3.1.20" evidence="3"/>
<dbReference type="Gene3D" id="3.40.50.720">
    <property type="entry name" value="NAD(P)-binding Rossmann-like Domain"/>
    <property type="match status" value="1"/>
</dbReference>
<dbReference type="Pfam" id="PF01408">
    <property type="entry name" value="GFO_IDH_MocA"/>
    <property type="match status" value="1"/>
</dbReference>
<protein>
    <recommendedName>
        <fullName evidence="5">Trans-1,2-dihydrobenzene-1,2-diol dehydrogenase</fullName>
        <ecNumber evidence="4">1.1.1.179</ecNumber>
        <ecNumber evidence="3">1.3.1.20</ecNumber>
    </recommendedName>
    <alternativeName>
        <fullName evidence="8">D-xylose 1-dehydrogenase</fullName>
    </alternativeName>
    <alternativeName>
        <fullName evidence="7">D-xylose-NADP dehydrogenase</fullName>
    </alternativeName>
    <alternativeName>
        <fullName evidence="6">Dimeric dihydrodiol dehydrogenase</fullName>
    </alternativeName>
</protein>
<dbReference type="PANTHER" id="PTHR22604">
    <property type="entry name" value="OXIDOREDUCTASES"/>
    <property type="match status" value="1"/>
</dbReference>
<dbReference type="Proteomes" id="UP000015104">
    <property type="component" value="Unassembled WGS sequence"/>
</dbReference>
<dbReference type="Pfam" id="PF22725">
    <property type="entry name" value="GFO_IDH_MocA_C3"/>
    <property type="match status" value="1"/>
</dbReference>
<evidence type="ECO:0000313" key="14">
    <source>
        <dbReference type="Proteomes" id="UP000015104"/>
    </source>
</evidence>
<sequence length="336" mass="36909">MATKWGILSAGKISHDFTVCLRSLDPAEHQAVAVAARNIGDALKFAANHKIPRAYGSYQELANDPNVEVVYIGTLVSFHYSTTKMMLEAGKHVLVEKSFTATSQEARELIDLARSKKLFLMEAIWSRFNPVFTLLMDKIKTKALGDVVSVNATFGLDLTKVERLIKKAAGGGTLLDLGVYTINVIQVAVGNKKPEQILATGHLNEDGVDESVAVAFKYSDGQVAMMSNTLRGQMPNEAHIVFTKGAIKIPVPFWCPTKVIVLTGENLSKEEVLEFEPPKVIAECNFVNSGFLSYEASHVRDCLVKGLTESPILPLDDTLTIREITDEIFRQVGVHF</sequence>
<dbReference type="GO" id="GO:0000166">
    <property type="term" value="F:nucleotide binding"/>
    <property type="evidence" value="ECO:0007669"/>
    <property type="project" value="InterPro"/>
</dbReference>
<feature type="domain" description="Gfo/Idh/MocA-like oxidoreductase N-terminal" evidence="11">
    <location>
        <begin position="5"/>
        <end position="121"/>
    </location>
</feature>
<proteinExistence type="inferred from homology"/>
<evidence type="ECO:0000256" key="5">
    <source>
        <dbReference type="ARBA" id="ARBA00040603"/>
    </source>
</evidence>
<dbReference type="OMA" id="YWCCTQL"/>
<evidence type="ECO:0000256" key="8">
    <source>
        <dbReference type="ARBA" id="ARBA00043025"/>
    </source>
</evidence>
<keyword evidence="2" id="KW-0560">Oxidoreductase</keyword>
<dbReference type="EMBL" id="CAEY01001884">
    <property type="status" value="NOT_ANNOTATED_CDS"/>
    <property type="molecule type" value="Genomic_DNA"/>
</dbReference>
<gene>
    <name evidence="13" type="primary">107361962</name>
</gene>
<dbReference type="SUPFAM" id="SSF55347">
    <property type="entry name" value="Glyceraldehyde-3-phosphate dehydrogenase-like, C-terminal domain"/>
    <property type="match status" value="1"/>
</dbReference>